<dbReference type="Proteomes" id="UP001620597">
    <property type="component" value="Unassembled WGS sequence"/>
</dbReference>
<evidence type="ECO:0000313" key="2">
    <source>
        <dbReference type="Proteomes" id="UP001620597"/>
    </source>
</evidence>
<sequence>MSWLIPLAVVLVVFGSVYWMKPSPRDSRLAALRLDAIKAGLQVRHHTFQADAAKTGVRENITGTCYTLVFRQPAHDEGKPRQQLLFRIVGQPAWETAGLPQGLSWHDLPGDPAQGQEQRLALAESLGAGIRAALTGLNDDVLLLELYENRVSLIPAERKAASAEGYLQVLTALAVLA</sequence>
<reference evidence="1 2" key="1">
    <citation type="submission" date="2024-03" db="EMBL/GenBank/DDBJ databases">
        <title>High-quality draft genome sequence of Oceanobacter sp. wDCs-4.</title>
        <authorList>
            <person name="Dong C."/>
        </authorList>
    </citation>
    <scope>NUCLEOTIDE SEQUENCE [LARGE SCALE GENOMIC DNA]</scope>
    <source>
        <strain evidence="2">wDCs-4</strain>
    </source>
</reference>
<comment type="caution">
    <text evidence="1">The sequence shown here is derived from an EMBL/GenBank/DDBJ whole genome shotgun (WGS) entry which is preliminary data.</text>
</comment>
<evidence type="ECO:0000313" key="1">
    <source>
        <dbReference type="EMBL" id="MFK4753257.1"/>
    </source>
</evidence>
<dbReference type="RefSeq" id="WP_369854785.1">
    <property type="nucleotide sequence ID" value="NZ_JBBKTX010000015.1"/>
</dbReference>
<organism evidence="1 2">
    <name type="scientific">Oceanobacter antarcticus</name>
    <dbReference type="NCBI Taxonomy" id="3133425"/>
    <lineage>
        <taxon>Bacteria</taxon>
        <taxon>Pseudomonadati</taxon>
        <taxon>Pseudomonadota</taxon>
        <taxon>Gammaproteobacteria</taxon>
        <taxon>Oceanospirillales</taxon>
        <taxon>Oceanospirillaceae</taxon>
        <taxon>Oceanobacter</taxon>
    </lineage>
</organism>
<name>A0ABW8NJX1_9GAMM</name>
<dbReference type="EMBL" id="JBBKTX010000015">
    <property type="protein sequence ID" value="MFK4753257.1"/>
    <property type="molecule type" value="Genomic_DNA"/>
</dbReference>
<proteinExistence type="predicted"/>
<keyword evidence="2" id="KW-1185">Reference proteome</keyword>
<protein>
    <submittedName>
        <fullName evidence="1">Uncharacterized protein</fullName>
    </submittedName>
</protein>
<accession>A0ABW8NJX1</accession>
<gene>
    <name evidence="1" type="ORF">WG929_12615</name>
</gene>